<name>A0A1E5CB48_9GAMM</name>
<dbReference type="EC" id="5.1.3.15" evidence="4"/>
<sequence length="287" mass="31413">MDVKQLPTTAVLSDYVTICELDGIKVVRVIHPKATAAISLFGAHVLSFQPSGKKETIWMSEKADLSGTKAIRGGIPVCWPWFGKAAEPSHGFARSSEWALNEHRENEEGVIISLTLTDTAETRAIWPHAFRAELLMEVTDTLKVSLISTNTGDAPMQIGGALHTYLNIGDVTETTVSQLGNEYIEGGIRKPSSGNTGFDQEVDRIYTHANETVMVEDPRFQRRLAVTNQGNNAVVVWNPWKALSASMGDMADDSYETMVCVESAVYDRSVKLEAGENHTLSTLISSQ</sequence>
<proteinExistence type="inferred from homology"/>
<dbReference type="GO" id="GO:0030246">
    <property type="term" value="F:carbohydrate binding"/>
    <property type="evidence" value="ECO:0007669"/>
    <property type="project" value="UniProtKB-UniRule"/>
</dbReference>
<gene>
    <name evidence="6" type="ORF">A1OK_19265</name>
</gene>
<keyword evidence="7" id="KW-1185">Reference proteome</keyword>
<dbReference type="InterPro" id="IPR008183">
    <property type="entry name" value="Aldose_1/G6P_1-epimerase"/>
</dbReference>
<dbReference type="SUPFAM" id="SSF74650">
    <property type="entry name" value="Galactose mutarotase-like"/>
    <property type="match status" value="1"/>
</dbReference>
<comment type="similarity">
    <text evidence="2 4">Belongs to the glucose-6-phosphate 1-epimerase family.</text>
</comment>
<comment type="catalytic activity">
    <reaction evidence="1">
        <text>alpha-D-glucose 6-phosphate = beta-D-glucose 6-phosphate</text>
        <dbReference type="Rhea" id="RHEA:16249"/>
        <dbReference type="ChEBI" id="CHEBI:58225"/>
        <dbReference type="ChEBI" id="CHEBI:58247"/>
        <dbReference type="EC" id="5.1.3.15"/>
    </reaction>
</comment>
<evidence type="ECO:0000256" key="2">
    <source>
        <dbReference type="ARBA" id="ARBA00005866"/>
    </source>
</evidence>
<dbReference type="GO" id="GO:0005975">
    <property type="term" value="P:carbohydrate metabolic process"/>
    <property type="evidence" value="ECO:0007669"/>
    <property type="project" value="InterPro"/>
</dbReference>
<evidence type="ECO:0000256" key="5">
    <source>
        <dbReference type="PIRSR" id="PIRSR016020-1"/>
    </source>
</evidence>
<protein>
    <recommendedName>
        <fullName evidence="4">Putative glucose-6-phosphate 1-epimerase</fullName>
        <ecNumber evidence="4">5.1.3.15</ecNumber>
    </recommendedName>
</protein>
<feature type="active site" evidence="5">
    <location>
        <position position="163"/>
    </location>
</feature>
<evidence type="ECO:0000313" key="6">
    <source>
        <dbReference type="EMBL" id="OEE62731.1"/>
    </source>
</evidence>
<dbReference type="PIRSF" id="PIRSF016020">
    <property type="entry name" value="PHexose_mutarotase"/>
    <property type="match status" value="1"/>
</dbReference>
<keyword evidence="3 4" id="KW-0413">Isomerase</keyword>
<evidence type="ECO:0000256" key="1">
    <source>
        <dbReference type="ARBA" id="ARBA00001096"/>
    </source>
</evidence>
<feature type="active site" evidence="5">
    <location>
        <position position="262"/>
    </location>
</feature>
<dbReference type="InterPro" id="IPR014718">
    <property type="entry name" value="GH-type_carb-bd"/>
</dbReference>
<reference evidence="6 7" key="1">
    <citation type="journal article" date="2012" name="Science">
        <title>Ecological populations of bacteria act as socially cohesive units of antibiotic production and resistance.</title>
        <authorList>
            <person name="Cordero O.X."/>
            <person name="Wildschutte H."/>
            <person name="Kirkup B."/>
            <person name="Proehl S."/>
            <person name="Ngo L."/>
            <person name="Hussain F."/>
            <person name="Le Roux F."/>
            <person name="Mincer T."/>
            <person name="Polz M.F."/>
        </authorList>
    </citation>
    <scope>NUCLEOTIDE SEQUENCE [LARGE SCALE GENOMIC DNA]</scope>
    <source>
        <strain evidence="6 7">FF-454</strain>
    </source>
</reference>
<dbReference type="GO" id="GO:0047938">
    <property type="term" value="F:glucose-6-phosphate 1-epimerase activity"/>
    <property type="evidence" value="ECO:0007669"/>
    <property type="project" value="UniProtKB-UniRule"/>
</dbReference>
<dbReference type="CDD" id="cd09020">
    <property type="entry name" value="D-hex-6-P-epi_like"/>
    <property type="match status" value="1"/>
</dbReference>
<dbReference type="InterPro" id="IPR011013">
    <property type="entry name" value="Gal_mutarotase_sf_dom"/>
</dbReference>
<evidence type="ECO:0000256" key="4">
    <source>
        <dbReference type="PIRNR" id="PIRNR016020"/>
    </source>
</evidence>
<evidence type="ECO:0000313" key="7">
    <source>
        <dbReference type="Proteomes" id="UP000095039"/>
    </source>
</evidence>
<evidence type="ECO:0000256" key="3">
    <source>
        <dbReference type="ARBA" id="ARBA00023235"/>
    </source>
</evidence>
<dbReference type="Gene3D" id="2.70.98.10">
    <property type="match status" value="1"/>
</dbReference>
<dbReference type="PANTHER" id="PTHR11122:SF13">
    <property type="entry name" value="GLUCOSE-6-PHOSPHATE 1-EPIMERASE"/>
    <property type="match status" value="1"/>
</dbReference>
<dbReference type="EMBL" id="AJWN02000032">
    <property type="protein sequence ID" value="OEE62731.1"/>
    <property type="molecule type" value="Genomic_DNA"/>
</dbReference>
<dbReference type="RefSeq" id="WP_016958416.1">
    <property type="nucleotide sequence ID" value="NZ_AJWN02000032.1"/>
</dbReference>
<dbReference type="InterPro" id="IPR025532">
    <property type="entry name" value="G6P_1-epimerase"/>
</dbReference>
<dbReference type="AlphaFoldDB" id="A0A1E5CB48"/>
<organism evidence="6 7">
    <name type="scientific">Enterovibrio norvegicus FF-454</name>
    <dbReference type="NCBI Taxonomy" id="1185651"/>
    <lineage>
        <taxon>Bacteria</taxon>
        <taxon>Pseudomonadati</taxon>
        <taxon>Pseudomonadota</taxon>
        <taxon>Gammaproteobacteria</taxon>
        <taxon>Vibrionales</taxon>
        <taxon>Vibrionaceae</taxon>
        <taxon>Enterovibrio</taxon>
    </lineage>
</organism>
<dbReference type="Proteomes" id="UP000095039">
    <property type="component" value="Unassembled WGS sequence"/>
</dbReference>
<comment type="caution">
    <text evidence="6">The sequence shown here is derived from an EMBL/GenBank/DDBJ whole genome shotgun (WGS) entry which is preliminary data.</text>
</comment>
<dbReference type="Pfam" id="PF01263">
    <property type="entry name" value="Aldose_epim"/>
    <property type="match status" value="1"/>
</dbReference>
<accession>A0A1E5CB48</accession>
<dbReference type="PANTHER" id="PTHR11122">
    <property type="entry name" value="APOSPORY-ASSOCIATED PROTEIN C-RELATED"/>
    <property type="match status" value="1"/>
</dbReference>